<proteinExistence type="predicted"/>
<feature type="transmembrane region" description="Helical" evidence="1">
    <location>
        <begin position="40"/>
        <end position="62"/>
    </location>
</feature>
<reference evidence="2" key="1">
    <citation type="submission" date="2020-04" db="EMBL/GenBank/DDBJ databases">
        <title>Description of Shewanella salipaludis sp. nov., isolated from a salt marsh.</title>
        <authorList>
            <person name="Park S."/>
            <person name="Yoon J.-H."/>
        </authorList>
    </citation>
    <scope>NUCLEOTIDE SEQUENCE</scope>
    <source>
        <strain evidence="2">SHSM-M6</strain>
    </source>
</reference>
<evidence type="ECO:0000256" key="1">
    <source>
        <dbReference type="SAM" id="Phobius"/>
    </source>
</evidence>
<dbReference type="RefSeq" id="WP_169563479.1">
    <property type="nucleotide sequence ID" value="NZ_JAAXYH010000003.1"/>
</dbReference>
<evidence type="ECO:0008006" key="4">
    <source>
        <dbReference type="Google" id="ProtNLM"/>
    </source>
</evidence>
<keyword evidence="3" id="KW-1185">Reference proteome</keyword>
<dbReference type="InterPro" id="IPR009883">
    <property type="entry name" value="YgfX"/>
</dbReference>
<keyword evidence="1" id="KW-0812">Transmembrane</keyword>
<feature type="transmembrane region" description="Helical" evidence="1">
    <location>
        <begin position="18"/>
        <end position="34"/>
    </location>
</feature>
<organism evidence="2 3">
    <name type="scientific">Shewanella salipaludis</name>
    <dbReference type="NCBI Taxonomy" id="2723052"/>
    <lineage>
        <taxon>Bacteria</taxon>
        <taxon>Pseudomonadati</taxon>
        <taxon>Pseudomonadota</taxon>
        <taxon>Gammaproteobacteria</taxon>
        <taxon>Alteromonadales</taxon>
        <taxon>Shewanellaceae</taxon>
        <taxon>Shewanella</taxon>
    </lineage>
</organism>
<keyword evidence="1" id="KW-1133">Transmembrane helix</keyword>
<protein>
    <recommendedName>
        <fullName evidence="4">Toxin CptA</fullName>
    </recommendedName>
</protein>
<dbReference type="Proteomes" id="UP000737113">
    <property type="component" value="Unassembled WGS sequence"/>
</dbReference>
<evidence type="ECO:0000313" key="3">
    <source>
        <dbReference type="Proteomes" id="UP000737113"/>
    </source>
</evidence>
<dbReference type="AlphaFoldDB" id="A0A972JKW5"/>
<gene>
    <name evidence="2" type="ORF">HC757_06370</name>
</gene>
<evidence type="ECO:0000313" key="2">
    <source>
        <dbReference type="EMBL" id="NMH64792.1"/>
    </source>
</evidence>
<keyword evidence="1" id="KW-0472">Membrane</keyword>
<dbReference type="EMBL" id="JAAXYH010000003">
    <property type="protein sequence ID" value="NMH64792.1"/>
    <property type="molecule type" value="Genomic_DNA"/>
</dbReference>
<dbReference type="Pfam" id="PF07254">
    <property type="entry name" value="Cpta_toxin"/>
    <property type="match status" value="1"/>
</dbReference>
<sequence>MDARRHSFRLEASFDQRLSLVVLACVCLSSFLAWPELDLFWYRLLQLLLFLATLIFFSYQLWSLGHWQLLLVLDDRGAVNLGAGESCRLQGKPWVTPFACLIYLHAPSGKRLLIVWADMLDDADYRRLCRLLLSHRPG</sequence>
<comment type="caution">
    <text evidence="2">The sequence shown here is derived from an EMBL/GenBank/DDBJ whole genome shotgun (WGS) entry which is preliminary data.</text>
</comment>
<name>A0A972JKW5_9GAMM</name>
<accession>A0A972JKW5</accession>